<organism evidence="10 11">
    <name type="scientific">Cinara cedri</name>
    <dbReference type="NCBI Taxonomy" id="506608"/>
    <lineage>
        <taxon>Eukaryota</taxon>
        <taxon>Metazoa</taxon>
        <taxon>Ecdysozoa</taxon>
        <taxon>Arthropoda</taxon>
        <taxon>Hexapoda</taxon>
        <taxon>Insecta</taxon>
        <taxon>Pterygota</taxon>
        <taxon>Neoptera</taxon>
        <taxon>Paraneoptera</taxon>
        <taxon>Hemiptera</taxon>
        <taxon>Sternorrhyncha</taxon>
        <taxon>Aphidomorpha</taxon>
        <taxon>Aphidoidea</taxon>
        <taxon>Aphididae</taxon>
        <taxon>Lachninae</taxon>
        <taxon>Cinara</taxon>
    </lineage>
</organism>
<dbReference type="InterPro" id="IPR036396">
    <property type="entry name" value="Cyt_P450_sf"/>
</dbReference>
<dbReference type="Gene3D" id="1.10.630.10">
    <property type="entry name" value="Cytochrome P450"/>
    <property type="match status" value="1"/>
</dbReference>
<evidence type="ECO:0000313" key="11">
    <source>
        <dbReference type="Proteomes" id="UP000325440"/>
    </source>
</evidence>
<dbReference type="GO" id="GO:0006805">
    <property type="term" value="P:xenobiotic metabolic process"/>
    <property type="evidence" value="ECO:0007669"/>
    <property type="project" value="TreeGrafter"/>
</dbReference>
<evidence type="ECO:0000256" key="9">
    <source>
        <dbReference type="RuleBase" id="RU000461"/>
    </source>
</evidence>
<accession>A0A5E4LX93</accession>
<keyword evidence="4 8" id="KW-0479">Metal-binding</keyword>
<comment type="similarity">
    <text evidence="2 9">Belongs to the cytochrome P450 family.</text>
</comment>
<evidence type="ECO:0000256" key="4">
    <source>
        <dbReference type="ARBA" id="ARBA00022723"/>
    </source>
</evidence>
<keyword evidence="3 8" id="KW-0349">Heme</keyword>
<dbReference type="EMBL" id="CABPRJ010000001">
    <property type="protein sequence ID" value="VVC24190.1"/>
    <property type="molecule type" value="Genomic_DNA"/>
</dbReference>
<dbReference type="OrthoDB" id="1055148at2759"/>
<keyword evidence="6 8" id="KW-0408">Iron</keyword>
<keyword evidence="11" id="KW-1185">Reference proteome</keyword>
<dbReference type="GO" id="GO:0020037">
    <property type="term" value="F:heme binding"/>
    <property type="evidence" value="ECO:0007669"/>
    <property type="project" value="InterPro"/>
</dbReference>
<dbReference type="Pfam" id="PF00067">
    <property type="entry name" value="p450"/>
    <property type="match status" value="1"/>
</dbReference>
<evidence type="ECO:0000256" key="8">
    <source>
        <dbReference type="PIRSR" id="PIRSR602401-1"/>
    </source>
</evidence>
<evidence type="ECO:0000256" key="1">
    <source>
        <dbReference type="ARBA" id="ARBA00001971"/>
    </source>
</evidence>
<evidence type="ECO:0000256" key="7">
    <source>
        <dbReference type="ARBA" id="ARBA00023033"/>
    </source>
</evidence>
<dbReference type="InterPro" id="IPR017972">
    <property type="entry name" value="Cyt_P450_CS"/>
</dbReference>
<dbReference type="PROSITE" id="PS00086">
    <property type="entry name" value="CYTOCHROME_P450"/>
    <property type="match status" value="1"/>
</dbReference>
<dbReference type="InterPro" id="IPR050182">
    <property type="entry name" value="Cytochrome_P450_fam2"/>
</dbReference>
<dbReference type="InterPro" id="IPR001128">
    <property type="entry name" value="Cyt_P450"/>
</dbReference>
<evidence type="ECO:0000256" key="5">
    <source>
        <dbReference type="ARBA" id="ARBA00023002"/>
    </source>
</evidence>
<reference evidence="10 11" key="1">
    <citation type="submission" date="2019-08" db="EMBL/GenBank/DDBJ databases">
        <authorList>
            <person name="Alioto T."/>
            <person name="Alioto T."/>
            <person name="Gomez Garrido J."/>
        </authorList>
    </citation>
    <scope>NUCLEOTIDE SEQUENCE [LARGE SCALE GENOMIC DNA]</scope>
</reference>
<dbReference type="CDD" id="cd20651">
    <property type="entry name" value="CYP15A1-like"/>
    <property type="match status" value="1"/>
</dbReference>
<dbReference type="PRINTS" id="PR00463">
    <property type="entry name" value="EP450I"/>
</dbReference>
<evidence type="ECO:0000256" key="2">
    <source>
        <dbReference type="ARBA" id="ARBA00010617"/>
    </source>
</evidence>
<protein>
    <submittedName>
        <fullName evidence="10">Cytochrome P450, E-class, group I,Cytochrome P450,Cytochrome P450, conserved site</fullName>
    </submittedName>
</protein>
<dbReference type="SUPFAM" id="SSF48264">
    <property type="entry name" value="Cytochrome P450"/>
    <property type="match status" value="1"/>
</dbReference>
<feature type="binding site" description="axial binding residue" evidence="8">
    <location>
        <position position="435"/>
    </location>
    <ligand>
        <name>heme</name>
        <dbReference type="ChEBI" id="CHEBI:30413"/>
    </ligand>
    <ligandPart>
        <name>Fe</name>
        <dbReference type="ChEBI" id="CHEBI:18248"/>
    </ligandPart>
</feature>
<evidence type="ECO:0000256" key="6">
    <source>
        <dbReference type="ARBA" id="ARBA00023004"/>
    </source>
</evidence>
<dbReference type="GO" id="GO:0016712">
    <property type="term" value="F:oxidoreductase activity, acting on paired donors, with incorporation or reduction of molecular oxygen, reduced flavin or flavoprotein as one donor, and incorporation of one atom of oxygen"/>
    <property type="evidence" value="ECO:0007669"/>
    <property type="project" value="TreeGrafter"/>
</dbReference>
<sequence>MFFISIFVAVLIVFCIYDIITPHKYPIGPTRFPLIGNYFEIRKLRNELGFYHLVWDQLAKCYGQVYSVKLGRIEAIIVSGYDAVRQVLCKDDFDGRPDGFFFRLRAFYKRLGIVFVDGPMWTEQRKFCMQHLRKMGFGGDLMERLISEEVNDLILDIRRRSKNGKQIEVHGLFDVSVLNGLWTMLAGRRFALNDSKLTKLMELVHVSFRMLDMSGGILNQMPFIRFLAPKCSGYRDIKHILNEFYTFLKESVEEHKYNLNDQEDFICAFLMEIEKNKKSPKSFSEEQLLVVLLDLFLAGSETTSSMLSFVILLLLKHEDVQAKVRAEIDTVIGDREVHLTDRNKLSYLEAVLMEVQRHSNVAPLAIAHRTIRKTSIQEYIIPKDTLVLASIWSVHMDVQHWGDPEVFRPERFLDDTGKIRNDSWLMPFGVGRRRCLGEILAKTNLFMFITKLFQNFEIRIPQGAQLPDKPQDGITISPSPFPAIFIPRRLDVI</sequence>
<name>A0A5E4LX93_9HEMI</name>
<dbReference type="FunFam" id="1.10.630.10:FF:000036">
    <property type="entry name" value="CYtochrome P450 family"/>
    <property type="match status" value="1"/>
</dbReference>
<keyword evidence="5 9" id="KW-0560">Oxidoreductase</keyword>
<dbReference type="GO" id="GO:0008395">
    <property type="term" value="F:steroid hydroxylase activity"/>
    <property type="evidence" value="ECO:0007669"/>
    <property type="project" value="TreeGrafter"/>
</dbReference>
<gene>
    <name evidence="10" type="ORF">CINCED_3A014370</name>
</gene>
<dbReference type="PRINTS" id="PR00385">
    <property type="entry name" value="P450"/>
</dbReference>
<dbReference type="PANTHER" id="PTHR24300:SF376">
    <property type="entry name" value="CYTOCHROME P450 15A1"/>
    <property type="match status" value="1"/>
</dbReference>
<dbReference type="AlphaFoldDB" id="A0A5E4LX93"/>
<evidence type="ECO:0000313" key="10">
    <source>
        <dbReference type="EMBL" id="VVC24190.1"/>
    </source>
</evidence>
<dbReference type="Proteomes" id="UP000325440">
    <property type="component" value="Unassembled WGS sequence"/>
</dbReference>
<dbReference type="GO" id="GO:0005737">
    <property type="term" value="C:cytoplasm"/>
    <property type="evidence" value="ECO:0007669"/>
    <property type="project" value="TreeGrafter"/>
</dbReference>
<evidence type="ECO:0000256" key="3">
    <source>
        <dbReference type="ARBA" id="ARBA00022617"/>
    </source>
</evidence>
<keyword evidence="7 9" id="KW-0503">Monooxygenase</keyword>
<dbReference type="PANTHER" id="PTHR24300">
    <property type="entry name" value="CYTOCHROME P450 508A4-RELATED"/>
    <property type="match status" value="1"/>
</dbReference>
<proteinExistence type="inferred from homology"/>
<dbReference type="GO" id="GO:0005506">
    <property type="term" value="F:iron ion binding"/>
    <property type="evidence" value="ECO:0007669"/>
    <property type="project" value="InterPro"/>
</dbReference>
<dbReference type="InterPro" id="IPR002401">
    <property type="entry name" value="Cyt_P450_E_grp-I"/>
</dbReference>
<comment type="cofactor">
    <cofactor evidence="1 8">
        <name>heme</name>
        <dbReference type="ChEBI" id="CHEBI:30413"/>
    </cofactor>
</comment>
<dbReference type="GO" id="GO:0006082">
    <property type="term" value="P:organic acid metabolic process"/>
    <property type="evidence" value="ECO:0007669"/>
    <property type="project" value="TreeGrafter"/>
</dbReference>